<feature type="transmembrane region" description="Helical" evidence="1">
    <location>
        <begin position="142"/>
        <end position="162"/>
    </location>
</feature>
<proteinExistence type="predicted"/>
<reference evidence="3" key="1">
    <citation type="submission" date="2020-05" db="EMBL/GenBank/DDBJ databases">
        <authorList>
            <person name="Chiriac C."/>
            <person name="Salcher M."/>
            <person name="Ghai R."/>
            <person name="Kavagutti S V."/>
        </authorList>
    </citation>
    <scope>NUCLEOTIDE SEQUENCE</scope>
</reference>
<protein>
    <submittedName>
        <fullName evidence="3">Unannotated protein</fullName>
    </submittedName>
</protein>
<sequence length="499" mass="52986">MVRSAHNTSHRVRSIIGWVGLAGVALSVVTFGSVVAFPGWAALLPVVATACVLFAGDDVPDGPTRVLSARPLQWVGQRSYSLYLWHWPALIIAQATVSNDFHLQAKIGVLLIVVGAADLGYRFIENPVRRSPRLLTNSVLTLRLGAALIVVGAFVGLVLTNYQPDITTGVLAVSPTLIDSTSTTGATSATTATSAAVSTTITQAPAGPTAPFSMAAAAPLQPIVDAVSVSVVPDNLKPPLLNAKQDTSVIYTNNCHQYYKSTVKKDCVFGDPNGSVTVALWGDSHAAQWFVALDAIGKQRGWKVLSLTQGGCPFLDVLTYNRDANATFNHCVPWRQSARDFMKQSGANVVFLSQYYGLLKSTDRQPITVASWQQQLAPLVDSLRADGIEPIMLGDTPDPPSAVPACVSSHRRAVNDCAPKAASDRVVGIDDAVRSITAASGTGFVEPRRWLCSNDVCPVIVGDLLVYRDESHVSNTFMGSLTPVIDQLVGAAVDTIGSR</sequence>
<keyword evidence="1" id="KW-0812">Transmembrane</keyword>
<evidence type="ECO:0000259" key="2">
    <source>
        <dbReference type="Pfam" id="PF19040"/>
    </source>
</evidence>
<dbReference type="InterPro" id="IPR043968">
    <property type="entry name" value="SGNH"/>
</dbReference>
<keyword evidence="1" id="KW-1133">Transmembrane helix</keyword>
<accession>A0A6J6NIZ0</accession>
<keyword evidence="1" id="KW-0472">Membrane</keyword>
<feature type="transmembrane region" description="Helical" evidence="1">
    <location>
        <begin position="12"/>
        <end position="34"/>
    </location>
</feature>
<organism evidence="3">
    <name type="scientific">freshwater metagenome</name>
    <dbReference type="NCBI Taxonomy" id="449393"/>
    <lineage>
        <taxon>unclassified sequences</taxon>
        <taxon>metagenomes</taxon>
        <taxon>ecological metagenomes</taxon>
    </lineage>
</organism>
<dbReference type="GO" id="GO:0009103">
    <property type="term" value="P:lipopolysaccharide biosynthetic process"/>
    <property type="evidence" value="ECO:0007669"/>
    <property type="project" value="TreeGrafter"/>
</dbReference>
<dbReference type="AlphaFoldDB" id="A0A6J6NIZ0"/>
<feature type="domain" description="SGNH" evidence="2">
    <location>
        <begin position="263"/>
        <end position="486"/>
    </location>
</feature>
<dbReference type="GO" id="GO:0016020">
    <property type="term" value="C:membrane"/>
    <property type="evidence" value="ECO:0007669"/>
    <property type="project" value="TreeGrafter"/>
</dbReference>
<gene>
    <name evidence="3" type="ORF">UFOPK2366_00420</name>
</gene>
<dbReference type="PANTHER" id="PTHR23028:SF53">
    <property type="entry name" value="ACYL_TRANSF_3 DOMAIN-CONTAINING PROTEIN"/>
    <property type="match status" value="1"/>
</dbReference>
<dbReference type="EMBL" id="CAEZXM010000055">
    <property type="protein sequence ID" value="CAB4684645.1"/>
    <property type="molecule type" value="Genomic_DNA"/>
</dbReference>
<dbReference type="Pfam" id="PF19040">
    <property type="entry name" value="SGNH"/>
    <property type="match status" value="1"/>
</dbReference>
<dbReference type="InterPro" id="IPR050879">
    <property type="entry name" value="Acyltransferase_3"/>
</dbReference>
<name>A0A6J6NIZ0_9ZZZZ</name>
<evidence type="ECO:0000313" key="3">
    <source>
        <dbReference type="EMBL" id="CAB4684645.1"/>
    </source>
</evidence>
<dbReference type="PANTHER" id="PTHR23028">
    <property type="entry name" value="ACETYLTRANSFERASE"/>
    <property type="match status" value="1"/>
</dbReference>
<evidence type="ECO:0000256" key="1">
    <source>
        <dbReference type="SAM" id="Phobius"/>
    </source>
</evidence>